<name>A0A5P8WC77_9NOSO</name>
<sequence>MVEASCSIAGGEMEAGVEFLPPLPPLPPLLIRAVLPFPLPLR</sequence>
<dbReference type="EMBL" id="CP045227">
    <property type="protein sequence ID" value="QFS50417.1"/>
    <property type="molecule type" value="Genomic_DNA"/>
</dbReference>
<evidence type="ECO:0000313" key="2">
    <source>
        <dbReference type="Proteomes" id="UP000326678"/>
    </source>
</evidence>
<protein>
    <submittedName>
        <fullName evidence="1">Uncharacterized protein</fullName>
    </submittedName>
</protein>
<organism evidence="1 2">
    <name type="scientific">Nostoc sphaeroides CCNUC1</name>
    <dbReference type="NCBI Taxonomy" id="2653204"/>
    <lineage>
        <taxon>Bacteria</taxon>
        <taxon>Bacillati</taxon>
        <taxon>Cyanobacteriota</taxon>
        <taxon>Cyanophyceae</taxon>
        <taxon>Nostocales</taxon>
        <taxon>Nostocaceae</taxon>
        <taxon>Nostoc</taxon>
    </lineage>
</organism>
<proteinExistence type="predicted"/>
<gene>
    <name evidence="1" type="ORF">GXM_07911</name>
</gene>
<dbReference type="KEGG" id="nsh:GXM_07911"/>
<keyword evidence="2" id="KW-1185">Reference proteome</keyword>
<dbReference type="Proteomes" id="UP000326678">
    <property type="component" value="Chromosome Gxm2"/>
</dbReference>
<reference evidence="1 2" key="1">
    <citation type="submission" date="2019-10" db="EMBL/GenBank/DDBJ databases">
        <title>Genomic and transcriptomic insights into the perfect genentic adaptation of a filamentous nitrogen-fixing cyanobacterium to rice fields.</title>
        <authorList>
            <person name="Chen Z."/>
        </authorList>
    </citation>
    <scope>NUCLEOTIDE SEQUENCE [LARGE SCALE GENOMIC DNA]</scope>
    <source>
        <strain evidence="1">CCNUC1</strain>
    </source>
</reference>
<accession>A0A5P8WC77</accession>
<evidence type="ECO:0000313" key="1">
    <source>
        <dbReference type="EMBL" id="QFS50417.1"/>
    </source>
</evidence>
<dbReference type="AlphaFoldDB" id="A0A5P8WC77"/>